<evidence type="ECO:0000313" key="12">
    <source>
        <dbReference type="Ensembl" id="ENSGMOP00000011528.2"/>
    </source>
</evidence>
<evidence type="ECO:0000256" key="10">
    <source>
        <dbReference type="SAM" id="SignalP"/>
    </source>
</evidence>
<reference evidence="12" key="1">
    <citation type="submission" date="2025-08" db="UniProtKB">
        <authorList>
            <consortium name="Ensembl"/>
        </authorList>
    </citation>
    <scope>IDENTIFICATION</scope>
</reference>
<keyword evidence="6" id="KW-0675">Receptor</keyword>
<evidence type="ECO:0000256" key="3">
    <source>
        <dbReference type="ARBA" id="ARBA00022729"/>
    </source>
</evidence>
<reference evidence="12" key="2">
    <citation type="submission" date="2025-09" db="UniProtKB">
        <authorList>
            <consortium name="Ensembl"/>
        </authorList>
    </citation>
    <scope>IDENTIFICATION</scope>
</reference>
<feature type="domain" description="Fibronectin type-III" evidence="11">
    <location>
        <begin position="112"/>
        <end position="203"/>
    </location>
</feature>
<comment type="subcellular location">
    <subcellularLocation>
        <location evidence="1">Membrane</location>
        <topology evidence="1">Single-pass type I membrane protein</topology>
    </subcellularLocation>
</comment>
<keyword evidence="2 9" id="KW-0812">Transmembrane</keyword>
<dbReference type="AlphaFoldDB" id="A0A8C4ZBV0"/>
<evidence type="ECO:0000256" key="2">
    <source>
        <dbReference type="ARBA" id="ARBA00022692"/>
    </source>
</evidence>
<evidence type="ECO:0000256" key="4">
    <source>
        <dbReference type="ARBA" id="ARBA00022989"/>
    </source>
</evidence>
<keyword evidence="5 9" id="KW-0472">Membrane</keyword>
<dbReference type="SUPFAM" id="SSF49265">
    <property type="entry name" value="Fibronectin type III"/>
    <property type="match status" value="2"/>
</dbReference>
<dbReference type="GO" id="GO:0009897">
    <property type="term" value="C:external side of plasma membrane"/>
    <property type="evidence" value="ECO:0007669"/>
    <property type="project" value="TreeGrafter"/>
</dbReference>
<gene>
    <name evidence="12" type="primary">LOC115547905</name>
</gene>
<feature type="transmembrane region" description="Helical" evidence="9">
    <location>
        <begin position="219"/>
        <end position="241"/>
    </location>
</feature>
<dbReference type="InterPro" id="IPR003961">
    <property type="entry name" value="FN3_dom"/>
</dbReference>
<dbReference type="InterPro" id="IPR036116">
    <property type="entry name" value="FN3_sf"/>
</dbReference>
<dbReference type="GO" id="GO:0004896">
    <property type="term" value="F:cytokine receptor activity"/>
    <property type="evidence" value="ECO:0007669"/>
    <property type="project" value="TreeGrafter"/>
</dbReference>
<proteinExistence type="predicted"/>
<dbReference type="GeneTree" id="ENSGT00940000164309"/>
<dbReference type="GeneID" id="115547905"/>
<dbReference type="Proteomes" id="UP000694546">
    <property type="component" value="Chromosome 7"/>
</dbReference>
<dbReference type="PANTHER" id="PTHR23037">
    <property type="entry name" value="CYTOKINE RECEPTOR"/>
    <property type="match status" value="1"/>
</dbReference>
<feature type="region of interest" description="Disordered" evidence="8">
    <location>
        <begin position="302"/>
        <end position="350"/>
    </location>
</feature>
<evidence type="ECO:0000256" key="8">
    <source>
        <dbReference type="SAM" id="MobiDB-lite"/>
    </source>
</evidence>
<dbReference type="RefSeq" id="XP_030218278.1">
    <property type="nucleotide sequence ID" value="XM_030362418.1"/>
</dbReference>
<feature type="compositionally biased region" description="Low complexity" evidence="8">
    <location>
        <begin position="302"/>
        <end position="326"/>
    </location>
</feature>
<organism evidence="12 13">
    <name type="scientific">Gadus morhua</name>
    <name type="common">Atlantic cod</name>
    <dbReference type="NCBI Taxonomy" id="8049"/>
    <lineage>
        <taxon>Eukaryota</taxon>
        <taxon>Metazoa</taxon>
        <taxon>Chordata</taxon>
        <taxon>Craniata</taxon>
        <taxon>Vertebrata</taxon>
        <taxon>Euteleostomi</taxon>
        <taxon>Actinopterygii</taxon>
        <taxon>Neopterygii</taxon>
        <taxon>Teleostei</taxon>
        <taxon>Neoteleostei</taxon>
        <taxon>Acanthomorphata</taxon>
        <taxon>Zeiogadaria</taxon>
        <taxon>Gadariae</taxon>
        <taxon>Gadiformes</taxon>
        <taxon>Gadoidei</taxon>
        <taxon>Gadidae</taxon>
        <taxon>Gadus</taxon>
    </lineage>
</organism>
<dbReference type="PANTHER" id="PTHR23037:SF47">
    <property type="entry name" value="INTERLEUKIN 2 RECEPTOR SUBUNIT GAMMA"/>
    <property type="match status" value="1"/>
</dbReference>
<feature type="signal peptide" evidence="10">
    <location>
        <begin position="1"/>
        <end position="16"/>
    </location>
</feature>
<evidence type="ECO:0000256" key="1">
    <source>
        <dbReference type="ARBA" id="ARBA00004479"/>
    </source>
</evidence>
<evidence type="ECO:0000256" key="7">
    <source>
        <dbReference type="ARBA" id="ARBA00023180"/>
    </source>
</evidence>
<keyword evidence="3 10" id="KW-0732">Signal</keyword>
<keyword evidence="13" id="KW-1185">Reference proteome</keyword>
<dbReference type="PROSITE" id="PS50853">
    <property type="entry name" value="FN3"/>
    <property type="match status" value="1"/>
</dbReference>
<dbReference type="InterPro" id="IPR048651">
    <property type="entry name" value="CRLF2-like_D1"/>
</dbReference>
<dbReference type="Ensembl" id="ENSGMOT00000011842.2">
    <property type="protein sequence ID" value="ENSGMOP00000011528.2"/>
    <property type="gene ID" value="ENSGMOG00000010773.2"/>
</dbReference>
<feature type="compositionally biased region" description="Polar residues" evidence="8">
    <location>
        <begin position="327"/>
        <end position="338"/>
    </location>
</feature>
<evidence type="ECO:0000256" key="5">
    <source>
        <dbReference type="ARBA" id="ARBA00023136"/>
    </source>
</evidence>
<dbReference type="Gene3D" id="2.60.40.10">
    <property type="entry name" value="Immunoglobulins"/>
    <property type="match status" value="2"/>
</dbReference>
<keyword evidence="7" id="KW-0325">Glycoprotein</keyword>
<evidence type="ECO:0000256" key="9">
    <source>
        <dbReference type="SAM" id="Phobius"/>
    </source>
</evidence>
<evidence type="ECO:0000259" key="11">
    <source>
        <dbReference type="PROSITE" id="PS50853"/>
    </source>
</evidence>
<evidence type="ECO:0000256" key="6">
    <source>
        <dbReference type="ARBA" id="ARBA00023170"/>
    </source>
</evidence>
<sequence>MAVRLLLLCLTGLVLSEEQPDVDCLVVNLDYVHCVWNGSASPAVNYTFYSTFGKGFNECARYVLENNTTVGCDHPYSELIVERSNTFTTKLMLLNSSFRQIHHLKNKVKLNAPINLTVKNGSDSNLWYYWNDSHISPCIVSQVRHRKGKEWENKSLNISTRTYSINLPSSRCRYELQVRSTIASFCGESSLWSDWSPSAFWGSNRESNGTDLPGSSMSVWSPMLLALGSIVFIILSVTILVRHERLRAILPDPGKNLTKILADGDVEDWLPISKSIKEGFRANYSERACSVREYSRILQSASESSAEQSSSDQSSSDQSSGSFASSVTTDQTNCSVSPSVDEPAGPTSCECDASTIIVHSA</sequence>
<name>A0A8C4ZBV0_GADMO</name>
<keyword evidence="4 9" id="KW-1133">Transmembrane helix</keyword>
<protein>
    <submittedName>
        <fullName evidence="12">Cytokine receptor common subunit gamma-like</fullName>
    </submittedName>
</protein>
<evidence type="ECO:0000313" key="13">
    <source>
        <dbReference type="Proteomes" id="UP000694546"/>
    </source>
</evidence>
<dbReference type="InterPro" id="IPR013783">
    <property type="entry name" value="Ig-like_fold"/>
</dbReference>
<dbReference type="Pfam" id="PF21604">
    <property type="entry name" value="CRLF2_D1"/>
    <property type="match status" value="1"/>
</dbReference>
<feature type="chain" id="PRO_5033981437" evidence="10">
    <location>
        <begin position="17"/>
        <end position="361"/>
    </location>
</feature>
<accession>A0A8C4ZBV0</accession>
<dbReference type="OMA" id="TAGCWLQ"/>
<dbReference type="KEGG" id="gmh:115547905"/>
<dbReference type="OrthoDB" id="8942047at2759"/>